<organism evidence="2 3">
    <name type="scientific">Romanomermis culicivorax</name>
    <name type="common">Nematode worm</name>
    <dbReference type="NCBI Taxonomy" id="13658"/>
    <lineage>
        <taxon>Eukaryota</taxon>
        <taxon>Metazoa</taxon>
        <taxon>Ecdysozoa</taxon>
        <taxon>Nematoda</taxon>
        <taxon>Enoplea</taxon>
        <taxon>Dorylaimia</taxon>
        <taxon>Mermithida</taxon>
        <taxon>Mermithoidea</taxon>
        <taxon>Mermithidae</taxon>
        <taxon>Romanomermis</taxon>
    </lineage>
</organism>
<dbReference type="AlphaFoldDB" id="A0A915I952"/>
<evidence type="ECO:0000313" key="3">
    <source>
        <dbReference type="WBParaSite" id="nRc.2.0.1.t10293-RA"/>
    </source>
</evidence>
<evidence type="ECO:0000313" key="2">
    <source>
        <dbReference type="Proteomes" id="UP000887565"/>
    </source>
</evidence>
<accession>A0A915I952</accession>
<evidence type="ECO:0000256" key="1">
    <source>
        <dbReference type="SAM" id="MobiDB-lite"/>
    </source>
</evidence>
<feature type="region of interest" description="Disordered" evidence="1">
    <location>
        <begin position="1"/>
        <end position="25"/>
    </location>
</feature>
<name>A0A915I952_ROMCU</name>
<protein>
    <submittedName>
        <fullName evidence="3">Uncharacterized protein</fullName>
    </submittedName>
</protein>
<proteinExistence type="predicted"/>
<reference evidence="3" key="1">
    <citation type="submission" date="2022-11" db="UniProtKB">
        <authorList>
            <consortium name="WormBaseParasite"/>
        </authorList>
    </citation>
    <scope>IDENTIFICATION</scope>
</reference>
<dbReference type="WBParaSite" id="nRc.2.0.1.t10293-RA">
    <property type="protein sequence ID" value="nRc.2.0.1.t10293-RA"/>
    <property type="gene ID" value="nRc.2.0.1.g10293"/>
</dbReference>
<sequence>MQKVMHKQKDLKAKQSKLLTSIKDHNDGQKQLQSFRDQYDACYACQNPGYFQTLGQSYQDRHSIALPQRKA</sequence>
<keyword evidence="2" id="KW-1185">Reference proteome</keyword>
<dbReference type="Proteomes" id="UP000887565">
    <property type="component" value="Unplaced"/>
</dbReference>